<evidence type="ECO:0000313" key="1">
    <source>
        <dbReference type="EMBL" id="KKL14405.1"/>
    </source>
</evidence>
<proteinExistence type="predicted"/>
<dbReference type="AlphaFoldDB" id="A0A0F9AYB3"/>
<accession>A0A0F9AYB3</accession>
<name>A0A0F9AYB3_9ZZZZ</name>
<protein>
    <submittedName>
        <fullName evidence="1">Uncharacterized protein</fullName>
    </submittedName>
</protein>
<comment type="caution">
    <text evidence="1">The sequence shown here is derived from an EMBL/GenBank/DDBJ whole genome shotgun (WGS) entry which is preliminary data.</text>
</comment>
<reference evidence="1" key="1">
    <citation type="journal article" date="2015" name="Nature">
        <title>Complex archaea that bridge the gap between prokaryotes and eukaryotes.</title>
        <authorList>
            <person name="Spang A."/>
            <person name="Saw J.H."/>
            <person name="Jorgensen S.L."/>
            <person name="Zaremba-Niedzwiedzka K."/>
            <person name="Martijn J."/>
            <person name="Lind A.E."/>
            <person name="van Eijk R."/>
            <person name="Schleper C."/>
            <person name="Guy L."/>
            <person name="Ettema T.J."/>
        </authorList>
    </citation>
    <scope>NUCLEOTIDE SEQUENCE</scope>
</reference>
<feature type="non-terminal residue" evidence="1">
    <location>
        <position position="1"/>
    </location>
</feature>
<organism evidence="1">
    <name type="scientific">marine sediment metagenome</name>
    <dbReference type="NCBI Taxonomy" id="412755"/>
    <lineage>
        <taxon>unclassified sequences</taxon>
        <taxon>metagenomes</taxon>
        <taxon>ecological metagenomes</taxon>
    </lineage>
</organism>
<dbReference type="EMBL" id="LAZR01040472">
    <property type="protein sequence ID" value="KKL14405.1"/>
    <property type="molecule type" value="Genomic_DNA"/>
</dbReference>
<gene>
    <name evidence="1" type="ORF">LCGC14_2515970</name>
</gene>
<sequence>ILIPVAYNDKTPVPFAKGAEYIYDIGELTGGVTIDGRVSGFYEAVDGTRQQDDLIKVWIVGEHTLLQPMRAIAKWIATDLEQESVYLEWHDVNVEFVKPSGE</sequence>